<dbReference type="EnsemblPlants" id="evm.model.05.1653">
    <property type="protein sequence ID" value="cds.evm.model.05.1653"/>
    <property type="gene ID" value="evm.TU.05.1653"/>
</dbReference>
<dbReference type="PROSITE" id="PS50158">
    <property type="entry name" value="ZF_CCHC"/>
    <property type="match status" value="1"/>
</dbReference>
<protein>
    <recommendedName>
        <fullName evidence="7">Reverse transcriptase domain-containing protein</fullName>
    </recommendedName>
</protein>
<dbReference type="Pfam" id="PF00078">
    <property type="entry name" value="RVT_1"/>
    <property type="match status" value="1"/>
</dbReference>
<dbReference type="InterPro" id="IPR001878">
    <property type="entry name" value="Znf_CCHC"/>
</dbReference>
<reference evidence="5" key="1">
    <citation type="submission" date="2018-11" db="EMBL/GenBank/DDBJ databases">
        <authorList>
            <person name="Grassa J C."/>
        </authorList>
    </citation>
    <scope>NUCLEOTIDE SEQUENCE [LARGE SCALE GENOMIC DNA]</scope>
</reference>
<evidence type="ECO:0000313" key="6">
    <source>
        <dbReference type="Proteomes" id="UP000596661"/>
    </source>
</evidence>
<evidence type="ECO:0000256" key="2">
    <source>
        <dbReference type="SAM" id="MobiDB-lite"/>
    </source>
</evidence>
<evidence type="ECO:0000259" key="3">
    <source>
        <dbReference type="PROSITE" id="PS50158"/>
    </source>
</evidence>
<organism evidence="5 6">
    <name type="scientific">Cannabis sativa</name>
    <name type="common">Hemp</name>
    <name type="synonym">Marijuana</name>
    <dbReference type="NCBI Taxonomy" id="3483"/>
    <lineage>
        <taxon>Eukaryota</taxon>
        <taxon>Viridiplantae</taxon>
        <taxon>Streptophyta</taxon>
        <taxon>Embryophyta</taxon>
        <taxon>Tracheophyta</taxon>
        <taxon>Spermatophyta</taxon>
        <taxon>Magnoliopsida</taxon>
        <taxon>eudicotyledons</taxon>
        <taxon>Gunneridae</taxon>
        <taxon>Pentapetalae</taxon>
        <taxon>rosids</taxon>
        <taxon>fabids</taxon>
        <taxon>Rosales</taxon>
        <taxon>Cannabaceae</taxon>
        <taxon>Cannabis</taxon>
    </lineage>
</organism>
<dbReference type="GO" id="GO:0008270">
    <property type="term" value="F:zinc ion binding"/>
    <property type="evidence" value="ECO:0007669"/>
    <property type="project" value="UniProtKB-KW"/>
</dbReference>
<dbReference type="CDD" id="cd01650">
    <property type="entry name" value="RT_nLTR_like"/>
    <property type="match status" value="1"/>
</dbReference>
<keyword evidence="1" id="KW-0863">Zinc-finger</keyword>
<feature type="compositionally biased region" description="Polar residues" evidence="2">
    <location>
        <begin position="19"/>
        <end position="28"/>
    </location>
</feature>
<dbReference type="GO" id="GO:0003676">
    <property type="term" value="F:nucleic acid binding"/>
    <property type="evidence" value="ECO:0007669"/>
    <property type="project" value="InterPro"/>
</dbReference>
<dbReference type="InterPro" id="IPR000477">
    <property type="entry name" value="RT_dom"/>
</dbReference>
<dbReference type="SUPFAM" id="SSF56672">
    <property type="entry name" value="DNA/RNA polymerases"/>
    <property type="match status" value="1"/>
</dbReference>
<reference evidence="5" key="2">
    <citation type="submission" date="2021-03" db="UniProtKB">
        <authorList>
            <consortium name="EnsemblPlants"/>
        </authorList>
    </citation>
    <scope>IDENTIFICATION</scope>
</reference>
<feature type="region of interest" description="Disordered" evidence="2">
    <location>
        <begin position="1"/>
        <end position="32"/>
    </location>
</feature>
<accession>A0A803PM67</accession>
<dbReference type="PANTHER" id="PTHR33116:SF84">
    <property type="entry name" value="RNA-DIRECTED DNA POLYMERASE"/>
    <property type="match status" value="1"/>
</dbReference>
<keyword evidence="1" id="KW-0479">Metal-binding</keyword>
<sequence>MRASSQSLSSIAKKRKVNQKPTIRSGSVESVAGNDEGSVIVQKLISDAINEKDVRLEEVKEPGENEAHIGEEPADLEPMSNISERLEEEPEQLEANLSWADKVEIEDYQAQSQGQWKSFTSGLHYWGNKSLSALVSTIGKPFMVDKVTKERSMVKFARVLVEMEITDSPPNIIHYFNEHGRLVVQGVDYEWLPVKCKNCGGFGHNMSECRKNEKGQWVKKDKGEVGKDNKDMGKKYVKKKGDIERDIVAESKTTATWVVVEEDNGRKGSNGSKKSVLEEKQGGREVGGKPVASIELEDSNAWLMTGKADMLKRVGGEKNGINQISCPRENAVKFFGSKEQGYMGSDSSVTKRLDLDCVRMGNRLNNEQQLRLIKPFSNKEIKGALFSIPSNKSPGPDGFNSEIFKVLWSEIGTEVCLAVKSFFSTRAIPVQFNETMISLVPKVEIPQKEIDYRPIACCSTIYKCITKLICKRLAEVLPDSVPQNQGAFINRSIAHNILIFQDLIKSYGKKGVSLRCAIKIDLSKAYDTIDWGFIEELLVALNFPSRFVLWIMTCLKGTSYSLMMNGRVQGHFKGRKGLRKGDSMSPLLFVLIMDYLTRRLYLEASKKTFRYHPMCKTLNLISLCFSDDRILFCKYTPTAVTHLKEALTKFAEVTRLTSNEAKSQVFFGGVKATEKAKMLDILQFSEGSFPLRCLGVPLRPTKWKREDCDVILKNIKARLLTWTAQNLSFARRTQLIQSVLLGLRNYWMSIFIIPQSIIKEVEKLCRGFLWGFKGDRSKIHLASWDTVCLAKAYGGLGFKNGSNWNKAILGKFIWALMEKHDIL</sequence>
<feature type="domain" description="Reverse transcriptase" evidence="4">
    <location>
        <begin position="421"/>
        <end position="698"/>
    </location>
</feature>
<feature type="compositionally biased region" description="Polar residues" evidence="2">
    <location>
        <begin position="1"/>
        <end position="10"/>
    </location>
</feature>
<name>A0A803PM67_CANSA</name>
<evidence type="ECO:0008006" key="7">
    <source>
        <dbReference type="Google" id="ProtNLM"/>
    </source>
</evidence>
<dbReference type="InterPro" id="IPR043502">
    <property type="entry name" value="DNA/RNA_pol_sf"/>
</dbReference>
<keyword evidence="1" id="KW-0862">Zinc</keyword>
<feature type="compositionally biased region" description="Basic and acidic residues" evidence="2">
    <location>
        <begin position="275"/>
        <end position="287"/>
    </location>
</feature>
<dbReference type="PROSITE" id="PS50878">
    <property type="entry name" value="RT_POL"/>
    <property type="match status" value="1"/>
</dbReference>
<dbReference type="Gramene" id="evm.model.05.1653">
    <property type="protein sequence ID" value="cds.evm.model.05.1653"/>
    <property type="gene ID" value="evm.TU.05.1653"/>
</dbReference>
<evidence type="ECO:0000313" key="5">
    <source>
        <dbReference type="EnsemblPlants" id="cds.evm.model.05.1653"/>
    </source>
</evidence>
<dbReference type="PANTHER" id="PTHR33116">
    <property type="entry name" value="REVERSE TRANSCRIPTASE ZINC-BINDING DOMAIN-CONTAINING PROTEIN-RELATED-RELATED"/>
    <property type="match status" value="1"/>
</dbReference>
<feature type="region of interest" description="Disordered" evidence="2">
    <location>
        <begin position="264"/>
        <end position="288"/>
    </location>
</feature>
<keyword evidence="6" id="KW-1185">Reference proteome</keyword>
<feature type="domain" description="CCHC-type" evidence="3">
    <location>
        <begin position="195"/>
        <end position="211"/>
    </location>
</feature>
<evidence type="ECO:0000259" key="4">
    <source>
        <dbReference type="PROSITE" id="PS50878"/>
    </source>
</evidence>
<proteinExistence type="predicted"/>
<dbReference type="EMBL" id="UZAU01000542">
    <property type="status" value="NOT_ANNOTATED_CDS"/>
    <property type="molecule type" value="Genomic_DNA"/>
</dbReference>
<dbReference type="AlphaFoldDB" id="A0A803PM67"/>
<evidence type="ECO:0000256" key="1">
    <source>
        <dbReference type="PROSITE-ProRule" id="PRU00047"/>
    </source>
</evidence>
<dbReference type="Proteomes" id="UP000596661">
    <property type="component" value="Chromosome 5"/>
</dbReference>